<dbReference type="Gene3D" id="3.40.630.30">
    <property type="match status" value="1"/>
</dbReference>
<dbReference type="InterPro" id="IPR016181">
    <property type="entry name" value="Acyl_CoA_acyltransferase"/>
</dbReference>
<dbReference type="PANTHER" id="PTHR43877">
    <property type="entry name" value="AMINOALKYLPHOSPHONATE N-ACETYLTRANSFERASE-RELATED-RELATED"/>
    <property type="match status" value="1"/>
</dbReference>
<protein>
    <recommendedName>
        <fullName evidence="3">N-acetyltransferase domain-containing protein</fullName>
    </recommendedName>
</protein>
<dbReference type="InterPro" id="IPR000182">
    <property type="entry name" value="GNAT_dom"/>
</dbReference>
<evidence type="ECO:0000256" key="2">
    <source>
        <dbReference type="ARBA" id="ARBA00023315"/>
    </source>
</evidence>
<dbReference type="RefSeq" id="WP_354701908.1">
    <property type="nucleotide sequence ID" value="NZ_CP114014.1"/>
</dbReference>
<sequence>MSVAVEFRPAAVDREEGALLAQAMADEIAAIYDGLDLNGPDMPKAGPGELGPPGGAFVVGWAGGEAVCCGGLKRLPDGACEIKKMYVVPAARGQGVARTLLYALEDLARGLGYTVARLDTGPRQPGAQRIYESEGYLPVANFNANPVATYFGEKAL</sequence>
<accession>A0AAU7AUL9</accession>
<dbReference type="PROSITE" id="PS51186">
    <property type="entry name" value="GNAT"/>
    <property type="match status" value="1"/>
</dbReference>
<dbReference type="EMBL" id="CP114014">
    <property type="protein sequence ID" value="XAY05399.1"/>
    <property type="molecule type" value="Genomic_DNA"/>
</dbReference>
<reference evidence="4" key="1">
    <citation type="submission" date="2022-12" db="EMBL/GenBank/DDBJ databases">
        <title>Paraconexibacter alkalitolerans sp. nov. and Baekduia alba sp. nov., isolated from soil and emended description of the genera Paraconexibacter (Chun et al., 2020) and Baekduia (An et al., 2020).</title>
        <authorList>
            <person name="Vieira S."/>
            <person name="Huber K.J."/>
            <person name="Geppert A."/>
            <person name="Wolf J."/>
            <person name="Neumann-Schaal M."/>
            <person name="Muesken M."/>
            <person name="Overmann J."/>
        </authorList>
    </citation>
    <scope>NUCLEOTIDE SEQUENCE</scope>
    <source>
        <strain evidence="4">AEG42_29</strain>
    </source>
</reference>
<dbReference type="InterPro" id="IPR050832">
    <property type="entry name" value="Bact_Acetyltransf"/>
</dbReference>
<proteinExistence type="predicted"/>
<dbReference type="PANTHER" id="PTHR43877:SF2">
    <property type="entry name" value="AMINOALKYLPHOSPHONATE N-ACETYLTRANSFERASE-RELATED"/>
    <property type="match status" value="1"/>
</dbReference>
<dbReference type="GO" id="GO:0016747">
    <property type="term" value="F:acyltransferase activity, transferring groups other than amino-acyl groups"/>
    <property type="evidence" value="ECO:0007669"/>
    <property type="project" value="InterPro"/>
</dbReference>
<organism evidence="4">
    <name type="scientific">Paraconexibacter sp. AEG42_29</name>
    <dbReference type="NCBI Taxonomy" id="2997339"/>
    <lineage>
        <taxon>Bacteria</taxon>
        <taxon>Bacillati</taxon>
        <taxon>Actinomycetota</taxon>
        <taxon>Thermoleophilia</taxon>
        <taxon>Solirubrobacterales</taxon>
        <taxon>Paraconexibacteraceae</taxon>
        <taxon>Paraconexibacter</taxon>
    </lineage>
</organism>
<name>A0AAU7AUL9_9ACTN</name>
<keyword evidence="1" id="KW-0808">Transferase</keyword>
<gene>
    <name evidence="4" type="ORF">DSM112329_02249</name>
</gene>
<evidence type="ECO:0000313" key="4">
    <source>
        <dbReference type="EMBL" id="XAY05399.1"/>
    </source>
</evidence>
<feature type="domain" description="N-acetyltransferase" evidence="3">
    <location>
        <begin position="18"/>
        <end position="156"/>
    </location>
</feature>
<dbReference type="AlphaFoldDB" id="A0AAU7AUL9"/>
<dbReference type="KEGG" id="parq:DSM112329_02249"/>
<evidence type="ECO:0000256" key="1">
    <source>
        <dbReference type="ARBA" id="ARBA00022679"/>
    </source>
</evidence>
<dbReference type="Pfam" id="PF00583">
    <property type="entry name" value="Acetyltransf_1"/>
    <property type="match status" value="1"/>
</dbReference>
<keyword evidence="2" id="KW-0012">Acyltransferase</keyword>
<dbReference type="SUPFAM" id="SSF55729">
    <property type="entry name" value="Acyl-CoA N-acyltransferases (Nat)"/>
    <property type="match status" value="1"/>
</dbReference>
<evidence type="ECO:0000259" key="3">
    <source>
        <dbReference type="PROSITE" id="PS51186"/>
    </source>
</evidence>
<dbReference type="CDD" id="cd04301">
    <property type="entry name" value="NAT_SF"/>
    <property type="match status" value="1"/>
</dbReference>